<sequence length="111" mass="12961">MTHKQTHTQINNNNNILDREQDNDNVSDDEPSNCWTPSGEIEKLTTIFYKGNLFEPSHMMPNHQKDNDGEKNTCEYLEEALLPAKARYLSYTNGLQALKCIKLRMTNRKRF</sequence>
<organism evidence="1 2">
    <name type="scientific">Acaulospora colombiana</name>
    <dbReference type="NCBI Taxonomy" id="27376"/>
    <lineage>
        <taxon>Eukaryota</taxon>
        <taxon>Fungi</taxon>
        <taxon>Fungi incertae sedis</taxon>
        <taxon>Mucoromycota</taxon>
        <taxon>Glomeromycotina</taxon>
        <taxon>Glomeromycetes</taxon>
        <taxon>Diversisporales</taxon>
        <taxon>Acaulosporaceae</taxon>
        <taxon>Acaulospora</taxon>
    </lineage>
</organism>
<reference evidence="1" key="1">
    <citation type="submission" date="2021-06" db="EMBL/GenBank/DDBJ databases">
        <authorList>
            <person name="Kallberg Y."/>
            <person name="Tangrot J."/>
            <person name="Rosling A."/>
        </authorList>
    </citation>
    <scope>NUCLEOTIDE SEQUENCE</scope>
    <source>
        <strain evidence="1">CL356</strain>
    </source>
</reference>
<dbReference type="Proteomes" id="UP000789525">
    <property type="component" value="Unassembled WGS sequence"/>
</dbReference>
<proteinExistence type="predicted"/>
<dbReference type="EMBL" id="CAJVPT010019277">
    <property type="protein sequence ID" value="CAG8640060.1"/>
    <property type="molecule type" value="Genomic_DNA"/>
</dbReference>
<name>A0ACA9NBH8_9GLOM</name>
<comment type="caution">
    <text evidence="1">The sequence shown here is derived from an EMBL/GenBank/DDBJ whole genome shotgun (WGS) entry which is preliminary data.</text>
</comment>
<evidence type="ECO:0000313" key="2">
    <source>
        <dbReference type="Proteomes" id="UP000789525"/>
    </source>
</evidence>
<keyword evidence="2" id="KW-1185">Reference proteome</keyword>
<accession>A0ACA9NBH8</accession>
<protein>
    <submittedName>
        <fullName evidence="1">6663_t:CDS:1</fullName>
    </submittedName>
</protein>
<evidence type="ECO:0000313" key="1">
    <source>
        <dbReference type="EMBL" id="CAG8640060.1"/>
    </source>
</evidence>
<gene>
    <name evidence="1" type="ORF">ACOLOM_LOCUS7908</name>
</gene>